<feature type="domain" description="SLH" evidence="2">
    <location>
        <begin position="99"/>
        <end position="158"/>
    </location>
</feature>
<name>A0AA96WLY0_9CYAN</name>
<feature type="domain" description="SLH" evidence="2">
    <location>
        <begin position="35"/>
        <end position="98"/>
    </location>
</feature>
<dbReference type="InterPro" id="IPR001119">
    <property type="entry name" value="SLH_dom"/>
</dbReference>
<dbReference type="InterPro" id="IPR051465">
    <property type="entry name" value="Cell_Envelope_Struct_Comp"/>
</dbReference>
<dbReference type="EMBL" id="CP053587">
    <property type="protein sequence ID" value="WNZ27634.1"/>
    <property type="molecule type" value="Genomic_DNA"/>
</dbReference>
<protein>
    <submittedName>
        <fullName evidence="3">S-layer homology domain-containing protein</fullName>
    </submittedName>
</protein>
<reference evidence="3" key="1">
    <citation type="submission" date="2020-05" db="EMBL/GenBank/DDBJ databases">
        <authorList>
            <person name="Zhu T."/>
            <person name="Keshari N."/>
            <person name="Lu X."/>
        </authorList>
    </citation>
    <scope>NUCLEOTIDE SEQUENCE</scope>
    <source>
        <strain evidence="3">NK1-12</strain>
    </source>
</reference>
<dbReference type="PANTHER" id="PTHR43308">
    <property type="entry name" value="OUTER MEMBRANE PROTEIN ALPHA-RELATED"/>
    <property type="match status" value="1"/>
</dbReference>
<dbReference type="AlphaFoldDB" id="A0AA96WLY0"/>
<accession>A0AA96WLY0</accession>
<evidence type="ECO:0000256" key="1">
    <source>
        <dbReference type="SAM" id="SignalP"/>
    </source>
</evidence>
<dbReference type="Pfam" id="PF00395">
    <property type="entry name" value="SLH"/>
    <property type="match status" value="3"/>
</dbReference>
<gene>
    <name evidence="3" type="ORF">HJG54_32815</name>
</gene>
<feature type="chain" id="PRO_5041701333" evidence="1">
    <location>
        <begin position="24"/>
        <end position="407"/>
    </location>
</feature>
<dbReference type="PANTHER" id="PTHR43308:SF5">
    <property type="entry name" value="S-LAYER PROTEIN _ PEPTIDOGLYCAN ENDO-BETA-N-ACETYLGLUCOSAMINIDASE"/>
    <property type="match status" value="1"/>
</dbReference>
<evidence type="ECO:0000313" key="3">
    <source>
        <dbReference type="EMBL" id="WNZ27634.1"/>
    </source>
</evidence>
<feature type="signal peptide" evidence="1">
    <location>
        <begin position="1"/>
        <end position="23"/>
    </location>
</feature>
<dbReference type="RefSeq" id="WP_316436041.1">
    <property type="nucleotide sequence ID" value="NZ_CP053587.1"/>
</dbReference>
<organism evidence="3">
    <name type="scientific">Leptolyngbya sp. NK1-12</name>
    <dbReference type="NCBI Taxonomy" id="2547451"/>
    <lineage>
        <taxon>Bacteria</taxon>
        <taxon>Bacillati</taxon>
        <taxon>Cyanobacteriota</taxon>
        <taxon>Cyanophyceae</taxon>
        <taxon>Leptolyngbyales</taxon>
        <taxon>Leptolyngbyaceae</taxon>
        <taxon>Leptolyngbya group</taxon>
        <taxon>Leptolyngbya</taxon>
    </lineage>
</organism>
<feature type="domain" description="SLH" evidence="2">
    <location>
        <begin position="160"/>
        <end position="224"/>
    </location>
</feature>
<evidence type="ECO:0000259" key="2">
    <source>
        <dbReference type="PROSITE" id="PS51272"/>
    </source>
</evidence>
<dbReference type="PROSITE" id="PS51272">
    <property type="entry name" value="SLH"/>
    <property type="match status" value="3"/>
</dbReference>
<keyword evidence="1" id="KW-0732">Signal</keyword>
<sequence length="407" mass="42837">MSRFNTWQSGTALFSMLALTAGAAAPLVAYAPVQAQTQFSDVSASYWAAGFIQELNQRNIIRGFPDGTFRPNDPVTRAQFAAMVRQAFSRAPMRQEARFVDVPNNYWGAAAIQDAYKTGFLSGYPGNVFRPEENIPRAQVLVSLANGLGYTASNSAGNVLQVYNDASAIPNWATNSIAAATEKKIVVNYPNVQTLNPNRAATRAEVAAFIYQAMVSMGQTAAISSPYIVGQASSPAVSQLPAGTMLTVGHQAEKILVSLEEPKPVPLTLTLNRDVMMDGKVLIPANSQVVGEIRLEGEGARFYANELLVNGSRLPLSATSAVVTKTQRVTRGANALEIIGGAALGAGAAAAITGLTGDREVELITVLGGGAAGALAGYFLGRDSVTLISINPNTDLNLTLSAPLAMR</sequence>
<proteinExistence type="predicted"/>